<dbReference type="SUPFAM" id="SSF52540">
    <property type="entry name" value="P-loop containing nucleoside triphosphate hydrolases"/>
    <property type="match status" value="1"/>
</dbReference>
<evidence type="ECO:0000256" key="8">
    <source>
        <dbReference type="ARBA" id="ARBA00023137"/>
    </source>
</evidence>
<reference evidence="12 13" key="1">
    <citation type="submission" date="2020-01" db="EMBL/GenBank/DDBJ databases">
        <title>Genomes assembled from Gulf of Kutch pelagic sediment metagenomes.</title>
        <authorList>
            <person name="Chandrashekar M."/>
            <person name="Mahajan M.S."/>
            <person name="Dave K.J."/>
            <person name="Vatsa P."/>
            <person name="Nathani N.M."/>
        </authorList>
    </citation>
    <scope>NUCLEOTIDE SEQUENCE [LARGE SCALE GENOMIC DNA]</scope>
    <source>
        <strain evidence="12">KS3-K002</strain>
    </source>
</reference>
<dbReference type="InterPro" id="IPR005702">
    <property type="entry name" value="Wzc-like_C"/>
</dbReference>
<gene>
    <name evidence="12" type="ORF">GWO12_10800</name>
</gene>
<keyword evidence="10" id="KW-0472">Membrane</keyword>
<evidence type="ECO:0000256" key="9">
    <source>
        <dbReference type="ARBA" id="ARBA00051245"/>
    </source>
</evidence>
<keyword evidence="7" id="KW-0067">ATP-binding</keyword>
<keyword evidence="10" id="KW-1133">Transmembrane helix</keyword>
<evidence type="ECO:0000259" key="11">
    <source>
        <dbReference type="Pfam" id="PF13614"/>
    </source>
</evidence>
<evidence type="ECO:0000313" key="12">
    <source>
        <dbReference type="EMBL" id="NIR75579.1"/>
    </source>
</evidence>
<dbReference type="GO" id="GO:0004715">
    <property type="term" value="F:non-membrane spanning protein tyrosine kinase activity"/>
    <property type="evidence" value="ECO:0007669"/>
    <property type="project" value="UniProtKB-EC"/>
</dbReference>
<dbReference type="InterPro" id="IPR025669">
    <property type="entry name" value="AAA_dom"/>
</dbReference>
<keyword evidence="4 12" id="KW-0808">Transferase</keyword>
<dbReference type="EMBL" id="JAACAK010000083">
    <property type="protein sequence ID" value="NIR75579.1"/>
    <property type="molecule type" value="Genomic_DNA"/>
</dbReference>
<keyword evidence="10" id="KW-0812">Transmembrane</keyword>
<dbReference type="GO" id="GO:0005886">
    <property type="term" value="C:plasma membrane"/>
    <property type="evidence" value="ECO:0007669"/>
    <property type="project" value="UniProtKB-ARBA"/>
</dbReference>
<evidence type="ECO:0000256" key="6">
    <source>
        <dbReference type="ARBA" id="ARBA00022777"/>
    </source>
</evidence>
<feature type="transmembrane region" description="Helical" evidence="10">
    <location>
        <begin position="31"/>
        <end position="49"/>
    </location>
</feature>
<accession>A0AAE4Z853</accession>
<dbReference type="PANTHER" id="PTHR32309">
    <property type="entry name" value="TYROSINE-PROTEIN KINASE"/>
    <property type="match status" value="1"/>
</dbReference>
<evidence type="ECO:0000256" key="7">
    <source>
        <dbReference type="ARBA" id="ARBA00022840"/>
    </source>
</evidence>
<evidence type="ECO:0000256" key="1">
    <source>
        <dbReference type="ARBA" id="ARBA00007316"/>
    </source>
</evidence>
<dbReference type="GO" id="GO:0042802">
    <property type="term" value="F:identical protein binding"/>
    <property type="evidence" value="ECO:0007669"/>
    <property type="project" value="UniProtKB-ARBA"/>
</dbReference>
<keyword evidence="6" id="KW-0418">Kinase</keyword>
<dbReference type="FunFam" id="3.40.50.300:FF:000527">
    <property type="entry name" value="Tyrosine-protein kinase etk"/>
    <property type="match status" value="1"/>
</dbReference>
<evidence type="ECO:0000256" key="3">
    <source>
        <dbReference type="ARBA" id="ARBA00011903"/>
    </source>
</evidence>
<dbReference type="Gene3D" id="3.40.50.300">
    <property type="entry name" value="P-loop containing nucleotide triphosphate hydrolases"/>
    <property type="match status" value="1"/>
</dbReference>
<dbReference type="AlphaFoldDB" id="A0AAE4Z853"/>
<evidence type="ECO:0000256" key="4">
    <source>
        <dbReference type="ARBA" id="ARBA00022679"/>
    </source>
</evidence>
<dbReference type="InterPro" id="IPR050445">
    <property type="entry name" value="Bact_polysacc_biosynth/exp"/>
</dbReference>
<dbReference type="EC" id="2.7.10.2" evidence="3"/>
<comment type="catalytic activity">
    <reaction evidence="9">
        <text>L-tyrosyl-[protein] + ATP = O-phospho-L-tyrosyl-[protein] + ADP + H(+)</text>
        <dbReference type="Rhea" id="RHEA:10596"/>
        <dbReference type="Rhea" id="RHEA-COMP:10136"/>
        <dbReference type="Rhea" id="RHEA-COMP:20101"/>
        <dbReference type="ChEBI" id="CHEBI:15378"/>
        <dbReference type="ChEBI" id="CHEBI:30616"/>
        <dbReference type="ChEBI" id="CHEBI:46858"/>
        <dbReference type="ChEBI" id="CHEBI:61978"/>
        <dbReference type="ChEBI" id="CHEBI:456216"/>
        <dbReference type="EC" id="2.7.10.2"/>
    </reaction>
</comment>
<evidence type="ECO:0000313" key="13">
    <source>
        <dbReference type="Proteomes" id="UP000702544"/>
    </source>
</evidence>
<keyword evidence="8" id="KW-0829">Tyrosine-protein kinase</keyword>
<proteinExistence type="inferred from homology"/>
<comment type="similarity">
    <text evidence="2">Belongs to the etk/wzc family.</text>
</comment>
<dbReference type="InterPro" id="IPR027417">
    <property type="entry name" value="P-loop_NTPase"/>
</dbReference>
<comment type="caution">
    <text evidence="12">The sequence shown here is derived from an EMBL/GenBank/DDBJ whole genome shotgun (WGS) entry which is preliminary data.</text>
</comment>
<dbReference type="CDD" id="cd05387">
    <property type="entry name" value="BY-kinase"/>
    <property type="match status" value="1"/>
</dbReference>
<feature type="domain" description="AAA" evidence="11">
    <location>
        <begin position="585"/>
        <end position="711"/>
    </location>
</feature>
<name>A0AAE4Z853_9BACT</name>
<evidence type="ECO:0000256" key="10">
    <source>
        <dbReference type="SAM" id="Phobius"/>
    </source>
</evidence>
<dbReference type="PANTHER" id="PTHR32309:SF13">
    <property type="entry name" value="FERRIC ENTEROBACTIN TRANSPORT PROTEIN FEPE"/>
    <property type="match status" value="1"/>
</dbReference>
<keyword evidence="5" id="KW-0547">Nucleotide-binding</keyword>
<evidence type="ECO:0000256" key="2">
    <source>
        <dbReference type="ARBA" id="ARBA00008883"/>
    </source>
</evidence>
<organism evidence="12 13">
    <name type="scientific">Candidatus Kutchimonas denitrificans</name>
    <dbReference type="NCBI Taxonomy" id="3056748"/>
    <lineage>
        <taxon>Bacteria</taxon>
        <taxon>Pseudomonadati</taxon>
        <taxon>Gemmatimonadota</taxon>
        <taxon>Gemmatimonadia</taxon>
        <taxon>Candidatus Palauibacterales</taxon>
        <taxon>Candidatus Palauibacteraceae</taxon>
        <taxon>Candidatus Kutchimonas</taxon>
    </lineage>
</organism>
<protein>
    <recommendedName>
        <fullName evidence="3">non-specific protein-tyrosine kinase</fullName>
        <ecNumber evidence="3">2.7.10.2</ecNumber>
    </recommendedName>
</protein>
<sequence length="763" mass="83426">MSPSNTGNAEIETSYDRVHLEDYWRIVRRRGWLVVLTTVAALAAAFWAASQRPQLYRSALTLQVGDPRGRMGHLGDQDVTSNMLWTDPVESELQQLSTQAVADWVVDSLQLRARSLDIPRRLLLERIRLDPQAPAAIHRIRVEDDGSVSIESEAEGSASAGQVGRPIGFAAGTLTVRPGVEAGTYRLRVIPRTAAESMVSGGLAASIRPETNLIDVTYTGSDPLLVPAILNTAAEALRDLGVRRVRDWALARTRFINERLEEAAADLQGALRAVEAYKQSNNLTSLDSEEARILQRMSTLQDQIEALLVERALYTDLVDKVRREGLNPGDVQQFALVSAEEVNRTIAYYYERLLELLEERSAQLGPLGKDPAHPAIVGLDRRIAETQEQLVQAAGNAVSAIDTRMDALSRSLAGLQGELRSLPAVETELSSLEGQVEIYNDTYKYLLARYQESQIAEAEIAPYVDVLDPASRAWPISGGRRMNVLLGGLLGLLLGVGAAFFLEYVDRSVHSTSDVERALGIPVLGWIPRIEETVADRGSQVVLVSEPEGSAAEAYRVLRTNLAFSTAREELLCSLVFTSPGPAEGKSTTAANLSAVLAARGDRSLLIDADLRRGELHDAFDVLRSPGLTELLVGQVDVREAIRPAVRQGLDFLPAGQHAPNPSELLGSQAMADLLATWREEYRWILLDAPPVLAVADAAVLAALSDGSVLVLKADETDRRAAWRAVQQLKRVDARVVGSVLNLIKPEGAADRYYLDYYYRQSS</sequence>
<comment type="similarity">
    <text evidence="1">Belongs to the CpsD/CapB family.</text>
</comment>
<evidence type="ECO:0000256" key="5">
    <source>
        <dbReference type="ARBA" id="ARBA00022741"/>
    </source>
</evidence>
<dbReference type="NCBIfam" id="TIGR01007">
    <property type="entry name" value="eps_fam"/>
    <property type="match status" value="1"/>
</dbReference>
<dbReference type="Proteomes" id="UP000702544">
    <property type="component" value="Unassembled WGS sequence"/>
</dbReference>
<dbReference type="GO" id="GO:0005524">
    <property type="term" value="F:ATP binding"/>
    <property type="evidence" value="ECO:0007669"/>
    <property type="project" value="UniProtKB-KW"/>
</dbReference>
<dbReference type="Pfam" id="PF13614">
    <property type="entry name" value="AAA_31"/>
    <property type="match status" value="1"/>
</dbReference>